<organism evidence="2 3">
    <name type="scientific">Moritella viscosa</name>
    <dbReference type="NCBI Taxonomy" id="80854"/>
    <lineage>
        <taxon>Bacteria</taxon>
        <taxon>Pseudomonadati</taxon>
        <taxon>Pseudomonadota</taxon>
        <taxon>Gammaproteobacteria</taxon>
        <taxon>Alteromonadales</taxon>
        <taxon>Moritellaceae</taxon>
        <taxon>Moritella</taxon>
    </lineage>
</organism>
<dbReference type="OrthoDB" id="9788155at2"/>
<dbReference type="EMBL" id="FPLD01000069">
    <property type="protein sequence ID" value="SGZ03893.1"/>
    <property type="molecule type" value="Genomic_DNA"/>
</dbReference>
<sequence>MQKKITALLLLTGLGLFGLYTVLKSDDAIEVEKPDVPDFSAFNDVTAKKNAFFNYLQPAFDTVTAEVLAERTLLIHWQTKTTLTAQEQVQLQDMASMYKVTANNDHALINALLLHVDIIPEELVFSQSANETGWGSSRFAKLGHNFFGQWCFSKGCGIVPNQREQGAAHEVASFDSTEASVRSYFRNINRNQSYLPLREIRSELRKNGDVINACALAAGLINYSERKEAYIAEVRAMIRHNRQFWRNNKNTDYRLCAAPKPVVTEIDAEEAIVLPDVITLTTDSTIVEAKNSDSTIVESNKAADNVENHTVTPEEPVKSAVAE</sequence>
<proteinExistence type="predicted"/>
<name>A0A090IIN9_9GAMM</name>
<dbReference type="HOGENOM" id="CLU_860026_0_0_6"/>
<dbReference type="PANTHER" id="PTHR40572">
    <property type="entry name" value="PROTEIN BAX"/>
    <property type="match status" value="1"/>
</dbReference>
<dbReference type="InterPro" id="IPR002901">
    <property type="entry name" value="MGlyc_endo_b_GlcNAc-like_dom"/>
</dbReference>
<dbReference type="STRING" id="80854.MVIS_4369"/>
<reference evidence="2 3" key="1">
    <citation type="submission" date="2016-11" db="EMBL/GenBank/DDBJ databases">
        <authorList>
            <person name="Jaros S."/>
            <person name="Januszkiewicz K."/>
            <person name="Wedrychowicz H."/>
        </authorList>
    </citation>
    <scope>NUCLEOTIDE SEQUENCE [LARGE SCALE GENOMIC DNA]</scope>
    <source>
        <strain evidence="2">NVI 5450</strain>
    </source>
</reference>
<dbReference type="Pfam" id="PF01832">
    <property type="entry name" value="Glucosaminidase"/>
    <property type="match status" value="1"/>
</dbReference>
<dbReference type="Gene3D" id="1.10.530.10">
    <property type="match status" value="1"/>
</dbReference>
<dbReference type="PATRIC" id="fig|80854.5.peg.4629"/>
<evidence type="ECO:0000259" key="1">
    <source>
        <dbReference type="Pfam" id="PF01832"/>
    </source>
</evidence>
<accession>A0A090IIN9</accession>
<gene>
    <name evidence="2" type="ORF">NVI5450_2715</name>
</gene>
<evidence type="ECO:0000313" key="2">
    <source>
        <dbReference type="EMBL" id="SGZ03893.1"/>
    </source>
</evidence>
<dbReference type="AlphaFoldDB" id="A0A090IIN9"/>
<dbReference type="InterPro" id="IPR053195">
    <property type="entry name" value="Bax-like"/>
</dbReference>
<dbReference type="RefSeq" id="WP_045112281.1">
    <property type="nucleotide sequence ID" value="NZ_CAWRBC010000156.1"/>
</dbReference>
<feature type="domain" description="Mannosyl-glycoprotein endo-beta-N-acetylglucosamidase-like" evidence="1">
    <location>
        <begin position="117"/>
        <end position="241"/>
    </location>
</feature>
<dbReference type="KEGG" id="mvs:MVIS_4369"/>
<dbReference type="GO" id="GO:0004040">
    <property type="term" value="F:amidase activity"/>
    <property type="evidence" value="ECO:0007669"/>
    <property type="project" value="InterPro"/>
</dbReference>
<dbReference type="PANTHER" id="PTHR40572:SF1">
    <property type="entry name" value="PROTEIN BAX"/>
    <property type="match status" value="1"/>
</dbReference>
<dbReference type="Proteomes" id="UP000183794">
    <property type="component" value="Unassembled WGS sequence"/>
</dbReference>
<protein>
    <submittedName>
        <fullName evidence="2">Hypothetical bax protein</fullName>
    </submittedName>
</protein>
<evidence type="ECO:0000313" key="3">
    <source>
        <dbReference type="Proteomes" id="UP000183794"/>
    </source>
</evidence>